<keyword evidence="1" id="KW-0812">Transmembrane</keyword>
<feature type="transmembrane region" description="Helical" evidence="1">
    <location>
        <begin position="84"/>
        <end position="109"/>
    </location>
</feature>
<dbReference type="RefSeq" id="WP_027827502.1">
    <property type="nucleotide sequence ID" value="NZ_AUEH01000002.1"/>
</dbReference>
<proteinExistence type="predicted"/>
<gene>
    <name evidence="2" type="ORF">FC91_GL000920</name>
</gene>
<dbReference type="OrthoDB" id="2328171at2"/>
<evidence type="ECO:0000313" key="3">
    <source>
        <dbReference type="Proteomes" id="UP000050949"/>
    </source>
</evidence>
<comment type="caution">
    <text evidence="2">The sequence shown here is derived from an EMBL/GenBank/DDBJ whole genome shotgun (WGS) entry which is preliminary data.</text>
</comment>
<dbReference type="AlphaFoldDB" id="A0A0R1XRZ3"/>
<dbReference type="GeneID" id="78508527"/>
<reference evidence="2 3" key="1">
    <citation type="journal article" date="2015" name="Genome Announc.">
        <title>Expanding the biotechnology potential of lactobacilli through comparative genomics of 213 strains and associated genera.</title>
        <authorList>
            <person name="Sun Z."/>
            <person name="Harris H.M."/>
            <person name="McCann A."/>
            <person name="Guo C."/>
            <person name="Argimon S."/>
            <person name="Zhang W."/>
            <person name="Yang X."/>
            <person name="Jeffery I.B."/>
            <person name="Cooney J.C."/>
            <person name="Kagawa T.F."/>
            <person name="Liu W."/>
            <person name="Song Y."/>
            <person name="Salvetti E."/>
            <person name="Wrobel A."/>
            <person name="Rasinkangas P."/>
            <person name="Parkhill J."/>
            <person name="Rea M.C."/>
            <person name="O'Sullivan O."/>
            <person name="Ritari J."/>
            <person name="Douillard F.P."/>
            <person name="Paul Ross R."/>
            <person name="Yang R."/>
            <person name="Briner A.E."/>
            <person name="Felis G.E."/>
            <person name="de Vos W.M."/>
            <person name="Barrangou R."/>
            <person name="Klaenhammer T.R."/>
            <person name="Caufield P.W."/>
            <person name="Cui Y."/>
            <person name="Zhang H."/>
            <person name="O'Toole P.W."/>
        </authorList>
    </citation>
    <scope>NUCLEOTIDE SEQUENCE [LARGE SCALE GENOMIC DNA]</scope>
    <source>
        <strain evidence="2 3">DSM 16991</strain>
    </source>
</reference>
<keyword evidence="1" id="KW-0472">Membrane</keyword>
<dbReference type="eggNOG" id="ENOG5030BAF">
    <property type="taxonomic scope" value="Bacteria"/>
</dbReference>
<keyword evidence="1" id="KW-1133">Transmembrane helix</keyword>
<dbReference type="PATRIC" id="fig|1122147.4.peg.947"/>
<dbReference type="Proteomes" id="UP000050949">
    <property type="component" value="Unassembled WGS sequence"/>
</dbReference>
<name>A0A0R1XRZ3_9LACO</name>
<accession>A0A0R1XRZ3</accession>
<protein>
    <submittedName>
        <fullName evidence="2">Uncharacterized protein</fullName>
    </submittedName>
</protein>
<feature type="transmembrane region" description="Helical" evidence="1">
    <location>
        <begin position="6"/>
        <end position="30"/>
    </location>
</feature>
<evidence type="ECO:0000313" key="2">
    <source>
        <dbReference type="EMBL" id="KRM29340.1"/>
    </source>
</evidence>
<evidence type="ECO:0000256" key="1">
    <source>
        <dbReference type="SAM" id="Phobius"/>
    </source>
</evidence>
<organism evidence="2 3">
    <name type="scientific">Schleiferilactobacillus harbinensis DSM 16991</name>
    <dbReference type="NCBI Taxonomy" id="1122147"/>
    <lineage>
        <taxon>Bacteria</taxon>
        <taxon>Bacillati</taxon>
        <taxon>Bacillota</taxon>
        <taxon>Bacilli</taxon>
        <taxon>Lactobacillales</taxon>
        <taxon>Lactobacillaceae</taxon>
        <taxon>Schleiferilactobacillus</taxon>
    </lineage>
</organism>
<dbReference type="EMBL" id="AZFW01000016">
    <property type="protein sequence ID" value="KRM29340.1"/>
    <property type="molecule type" value="Genomic_DNA"/>
</dbReference>
<sequence>MTSTMLAILLTTFLTVMTLFFAWLAVRVRLQTLATIRRRILALKDKLRRPGDHFELSGPVVSHRFWKDYVLRDGRGILRRVGKIVTFLLLIHIAGIFLPLRLVMLVLFLPFADAVYFYIQLHRYDDLVANWDSQVQQHYIAADPSDNH</sequence>